<dbReference type="GO" id="GO:0005737">
    <property type="term" value="C:cytoplasm"/>
    <property type="evidence" value="ECO:0007669"/>
    <property type="project" value="UniProtKB-SubCell"/>
</dbReference>
<dbReference type="PANTHER" id="PTHR21342:SF1">
    <property type="entry name" value="PHOSPHOPANTETHEINE ADENYLYLTRANSFERASE"/>
    <property type="match status" value="1"/>
</dbReference>
<dbReference type="InterPro" id="IPR004821">
    <property type="entry name" value="Cyt_trans-like"/>
</dbReference>
<feature type="binding site" evidence="9">
    <location>
        <begin position="88"/>
        <end position="90"/>
    </location>
    <ligand>
        <name>ATP</name>
        <dbReference type="ChEBI" id="CHEBI:30616"/>
    </ligand>
</feature>
<evidence type="ECO:0000313" key="12">
    <source>
        <dbReference type="Proteomes" id="UP000177701"/>
    </source>
</evidence>
<dbReference type="NCBIfam" id="TIGR01510">
    <property type="entry name" value="coaD_prev_kdtB"/>
    <property type="match status" value="1"/>
</dbReference>
<comment type="subcellular location">
    <subcellularLocation>
        <location evidence="9">Cytoplasm</location>
    </subcellularLocation>
</comment>
<evidence type="ECO:0000256" key="2">
    <source>
        <dbReference type="ARBA" id="ARBA00022679"/>
    </source>
</evidence>
<dbReference type="STRING" id="1797291.A2V47_04795"/>
<evidence type="ECO:0000256" key="7">
    <source>
        <dbReference type="ARBA" id="ARBA00022993"/>
    </source>
</evidence>
<evidence type="ECO:0000313" key="11">
    <source>
        <dbReference type="EMBL" id="OGD14234.1"/>
    </source>
</evidence>
<dbReference type="GO" id="GO:0004595">
    <property type="term" value="F:pantetheine-phosphate adenylyltransferase activity"/>
    <property type="evidence" value="ECO:0007669"/>
    <property type="project" value="UniProtKB-UniRule"/>
</dbReference>
<evidence type="ECO:0000256" key="4">
    <source>
        <dbReference type="ARBA" id="ARBA00022741"/>
    </source>
</evidence>
<evidence type="ECO:0000256" key="9">
    <source>
        <dbReference type="HAMAP-Rule" id="MF_00151"/>
    </source>
</evidence>
<feature type="binding site" evidence="9">
    <location>
        <position position="87"/>
    </location>
    <ligand>
        <name>substrate</name>
    </ligand>
</feature>
<comment type="function">
    <text evidence="9">Reversibly transfers an adenylyl group from ATP to 4'-phosphopantetheine, yielding dephospho-CoA (dPCoA) and pyrophosphate.</text>
</comment>
<dbReference type="InterPro" id="IPR001980">
    <property type="entry name" value="PPAT"/>
</dbReference>
<dbReference type="GO" id="GO:0005524">
    <property type="term" value="F:ATP binding"/>
    <property type="evidence" value="ECO:0007669"/>
    <property type="project" value="UniProtKB-KW"/>
</dbReference>
<dbReference type="Gene3D" id="3.40.50.620">
    <property type="entry name" value="HUPs"/>
    <property type="match status" value="1"/>
</dbReference>
<dbReference type="Pfam" id="PF01467">
    <property type="entry name" value="CTP_transf_like"/>
    <property type="match status" value="1"/>
</dbReference>
<evidence type="ECO:0000256" key="5">
    <source>
        <dbReference type="ARBA" id="ARBA00022840"/>
    </source>
</evidence>
<comment type="caution">
    <text evidence="11">The sequence shown here is derived from an EMBL/GenBank/DDBJ whole genome shotgun (WGS) entry which is preliminary data.</text>
</comment>
<keyword evidence="2 9" id="KW-0808">Transferase</keyword>
<feature type="binding site" evidence="9">
    <location>
        <begin position="9"/>
        <end position="10"/>
    </location>
    <ligand>
        <name>ATP</name>
        <dbReference type="ChEBI" id="CHEBI:30616"/>
    </ligand>
</feature>
<dbReference type="SUPFAM" id="SSF52374">
    <property type="entry name" value="Nucleotidylyl transferase"/>
    <property type="match status" value="1"/>
</dbReference>
<dbReference type="EMBL" id="MEYH01000090">
    <property type="protein sequence ID" value="OGD14234.1"/>
    <property type="molecule type" value="Genomic_DNA"/>
</dbReference>
<evidence type="ECO:0000256" key="3">
    <source>
        <dbReference type="ARBA" id="ARBA00022695"/>
    </source>
</evidence>
<name>A0A1F5A8U5_9BACT</name>
<keyword evidence="3 9" id="KW-0548">Nucleotidyltransferase</keyword>
<dbReference type="GO" id="GO:0015937">
    <property type="term" value="P:coenzyme A biosynthetic process"/>
    <property type="evidence" value="ECO:0007669"/>
    <property type="project" value="UniProtKB-UniRule"/>
</dbReference>
<reference evidence="11 12" key="1">
    <citation type="journal article" date="2016" name="Nat. Commun.">
        <title>Thousands of microbial genomes shed light on interconnected biogeochemical processes in an aquifer system.</title>
        <authorList>
            <person name="Anantharaman K."/>
            <person name="Brown C.T."/>
            <person name="Hug L.A."/>
            <person name="Sharon I."/>
            <person name="Castelle C.J."/>
            <person name="Probst A.J."/>
            <person name="Thomas B.C."/>
            <person name="Singh A."/>
            <person name="Wilkins M.J."/>
            <person name="Karaoz U."/>
            <person name="Brodie E.L."/>
            <person name="Williams K.H."/>
            <person name="Hubbard S.S."/>
            <person name="Banfield J.F."/>
        </authorList>
    </citation>
    <scope>NUCLEOTIDE SEQUENCE [LARGE SCALE GENOMIC DNA]</scope>
</reference>
<dbReference type="InterPro" id="IPR014729">
    <property type="entry name" value="Rossmann-like_a/b/a_fold"/>
</dbReference>
<feature type="binding site" evidence="9">
    <location>
        <position position="41"/>
    </location>
    <ligand>
        <name>substrate</name>
    </ligand>
</feature>
<dbReference type="PRINTS" id="PR01020">
    <property type="entry name" value="LPSBIOSNTHSS"/>
</dbReference>
<keyword evidence="5 9" id="KW-0067">ATP-binding</keyword>
<dbReference type="CDD" id="cd02163">
    <property type="entry name" value="PPAT"/>
    <property type="match status" value="1"/>
</dbReference>
<evidence type="ECO:0000256" key="8">
    <source>
        <dbReference type="ARBA" id="ARBA00029346"/>
    </source>
</evidence>
<feature type="binding site" evidence="9">
    <location>
        <begin position="123"/>
        <end position="129"/>
    </location>
    <ligand>
        <name>ATP</name>
        <dbReference type="ChEBI" id="CHEBI:30616"/>
    </ligand>
</feature>
<proteinExistence type="inferred from homology"/>
<dbReference type="Proteomes" id="UP000177701">
    <property type="component" value="Unassembled WGS sequence"/>
</dbReference>
<keyword evidence="1 9" id="KW-0963">Cytoplasm</keyword>
<comment type="similarity">
    <text evidence="9">Belongs to the bacterial CoaD family.</text>
</comment>
<keyword evidence="4 9" id="KW-0547">Nucleotide-binding</keyword>
<protein>
    <recommendedName>
        <fullName evidence="9">Phosphopantetheine adenylyltransferase</fullName>
        <ecNumber evidence="9">2.7.7.3</ecNumber>
    </recommendedName>
    <alternativeName>
        <fullName evidence="9">Dephospho-CoA pyrophosphorylase</fullName>
    </alternativeName>
    <alternativeName>
        <fullName evidence="9">Pantetheine-phosphate adenylyltransferase</fullName>
        <shortName evidence="9">PPAT</shortName>
    </alternativeName>
</protein>
<keyword evidence="7 9" id="KW-0173">Coenzyme A biosynthesis</keyword>
<dbReference type="HAMAP" id="MF_00151">
    <property type="entry name" value="PPAT_bact"/>
    <property type="match status" value="1"/>
</dbReference>
<dbReference type="PANTHER" id="PTHR21342">
    <property type="entry name" value="PHOSPHOPANTETHEINE ADENYLYLTRANSFERASE"/>
    <property type="match status" value="1"/>
</dbReference>
<comment type="pathway">
    <text evidence="9">Cofactor biosynthesis; coenzyme A biosynthesis; CoA from (R)-pantothenate: step 4/5.</text>
</comment>
<dbReference type="UniPathway" id="UPA00241">
    <property type="reaction ID" value="UER00355"/>
</dbReference>
<feature type="site" description="Transition state stabilizer" evidence="9">
    <location>
        <position position="17"/>
    </location>
</feature>
<keyword evidence="6 9" id="KW-0460">Magnesium</keyword>
<dbReference type="EC" id="2.7.7.3" evidence="9"/>
<feature type="domain" description="Cytidyltransferase-like" evidence="10">
    <location>
        <begin position="5"/>
        <end position="133"/>
    </location>
</feature>
<evidence type="ECO:0000259" key="10">
    <source>
        <dbReference type="Pfam" id="PF01467"/>
    </source>
</evidence>
<comment type="subunit">
    <text evidence="9">Homohexamer.</text>
</comment>
<evidence type="ECO:0000256" key="1">
    <source>
        <dbReference type="ARBA" id="ARBA00022490"/>
    </source>
</evidence>
<feature type="binding site" evidence="9">
    <location>
        <position position="73"/>
    </location>
    <ligand>
        <name>substrate</name>
    </ligand>
</feature>
<accession>A0A1F5A8U5</accession>
<feature type="binding site" evidence="9">
    <location>
        <position position="17"/>
    </location>
    <ligand>
        <name>ATP</name>
        <dbReference type="ChEBI" id="CHEBI:30616"/>
    </ligand>
</feature>
<comment type="catalytic activity">
    <reaction evidence="8 9">
        <text>(R)-4'-phosphopantetheine + ATP + H(+) = 3'-dephospho-CoA + diphosphate</text>
        <dbReference type="Rhea" id="RHEA:19801"/>
        <dbReference type="ChEBI" id="CHEBI:15378"/>
        <dbReference type="ChEBI" id="CHEBI:30616"/>
        <dbReference type="ChEBI" id="CHEBI:33019"/>
        <dbReference type="ChEBI" id="CHEBI:57328"/>
        <dbReference type="ChEBI" id="CHEBI:61723"/>
        <dbReference type="EC" id="2.7.7.3"/>
    </reaction>
</comment>
<gene>
    <name evidence="9" type="primary">coaD</name>
    <name evidence="11" type="ORF">A2V47_04795</name>
</gene>
<sequence length="162" mass="18100">MKIAVYPGSFDPITNGHLNIIKRTIIIVDKLIVAVAVDSKKSTLFSAQERADMIKEAIKDLENVEVLSFSGLLTDFVRKNKANIIIRGMRAISDFEHESQLALMNKGLAPEIETIFLVTCSKYSYLNSSIVKEIASLNGNISQLVPEIVEKKLKTLFFNRKA</sequence>
<comment type="cofactor">
    <cofactor evidence="9">
        <name>Mg(2+)</name>
        <dbReference type="ChEBI" id="CHEBI:18420"/>
    </cofactor>
</comment>
<organism evidence="11 12">
    <name type="scientific">Candidatus Sediminicultor quintus</name>
    <dbReference type="NCBI Taxonomy" id="1797291"/>
    <lineage>
        <taxon>Bacteria</taxon>
        <taxon>Pseudomonadati</taxon>
        <taxon>Atribacterota</taxon>
        <taxon>Candidatus Phoenicimicrobiia</taxon>
        <taxon>Candidatus Pheonicimicrobiales</taxon>
        <taxon>Candidatus Phoenicimicrobiaceae</taxon>
        <taxon>Candidatus Sediminicultor</taxon>
    </lineage>
</organism>
<feature type="binding site" evidence="9">
    <location>
        <position position="9"/>
    </location>
    <ligand>
        <name>substrate</name>
    </ligand>
</feature>
<feature type="binding site" evidence="9">
    <location>
        <position position="98"/>
    </location>
    <ligand>
        <name>ATP</name>
        <dbReference type="ChEBI" id="CHEBI:30616"/>
    </ligand>
</feature>
<dbReference type="AlphaFoldDB" id="A0A1F5A8U5"/>
<dbReference type="NCBIfam" id="TIGR00125">
    <property type="entry name" value="cyt_tran_rel"/>
    <property type="match status" value="1"/>
</dbReference>
<evidence type="ECO:0000256" key="6">
    <source>
        <dbReference type="ARBA" id="ARBA00022842"/>
    </source>
</evidence>